<organism evidence="3 4">
    <name type="scientific">Bordetella pseudohinzii</name>
    <dbReference type="NCBI Taxonomy" id="1331258"/>
    <lineage>
        <taxon>Bacteria</taxon>
        <taxon>Pseudomonadati</taxon>
        <taxon>Pseudomonadota</taxon>
        <taxon>Betaproteobacteria</taxon>
        <taxon>Burkholderiales</taxon>
        <taxon>Alcaligenaceae</taxon>
        <taxon>Bordetella</taxon>
    </lineage>
</organism>
<dbReference type="InterPro" id="IPR005064">
    <property type="entry name" value="BUG"/>
</dbReference>
<keyword evidence="3" id="KW-0456">Lyase</keyword>
<dbReference type="Gene3D" id="3.40.190.150">
    <property type="entry name" value="Bordetella uptake gene, domain 1"/>
    <property type="match status" value="1"/>
</dbReference>
<name>A0A0M7F7F5_9BORD</name>
<evidence type="ECO:0000256" key="2">
    <source>
        <dbReference type="SAM" id="SignalP"/>
    </source>
</evidence>
<dbReference type="PANTHER" id="PTHR42928">
    <property type="entry name" value="TRICARBOXYLATE-BINDING PROTEIN"/>
    <property type="match status" value="1"/>
</dbReference>
<keyword evidence="2" id="KW-0732">Signal</keyword>
<reference evidence="3 4" key="1">
    <citation type="submission" date="2015-09" db="EMBL/GenBank/DDBJ databases">
        <authorList>
            <person name="Jackson K.R."/>
            <person name="Lunt B.L."/>
            <person name="Fisher J.N.B."/>
            <person name="Gardner A.V."/>
            <person name="Bailey M.E."/>
            <person name="Deus L.M."/>
            <person name="Earl A.S."/>
            <person name="Gibby P.D."/>
            <person name="Hartmann K.A."/>
            <person name="Liu J.E."/>
            <person name="Manci A.M."/>
            <person name="Nielsen D.A."/>
            <person name="Solomon M.B."/>
            <person name="Breakwell D.P."/>
            <person name="Burnett S.H."/>
            <person name="Grose J.H."/>
        </authorList>
    </citation>
    <scope>NUCLEOTIDE SEQUENCE [LARGE SCALE GENOMIC DNA]</scope>
    <source>
        <strain evidence="3 4">2789STDY5608636</strain>
    </source>
</reference>
<proteinExistence type="inferred from homology"/>
<dbReference type="CDD" id="cd13578">
    <property type="entry name" value="PBP2_Bug27"/>
    <property type="match status" value="1"/>
</dbReference>
<evidence type="ECO:0000313" key="3">
    <source>
        <dbReference type="EMBL" id="CUI76596.1"/>
    </source>
</evidence>
<protein>
    <submittedName>
        <fullName evidence="3">Argininosuccinate lyase</fullName>
    </submittedName>
</protein>
<feature type="chain" id="PRO_5005812118" evidence="2">
    <location>
        <begin position="29"/>
        <end position="328"/>
    </location>
</feature>
<evidence type="ECO:0000313" key="4">
    <source>
        <dbReference type="Proteomes" id="UP000053096"/>
    </source>
</evidence>
<gene>
    <name evidence="3" type="ORF">ERS370011_02092</name>
</gene>
<dbReference type="Gene3D" id="3.40.190.10">
    <property type="entry name" value="Periplasmic binding protein-like II"/>
    <property type="match status" value="1"/>
</dbReference>
<sequence length="328" mass="34044">MKTIRKTMRAHLGAALVGVLGLAGVAQAADYPSGPITMIIPFSAGGSTDVIGRLLGERLSAALKQPVVVENRGGAGGNIGAAMVAKAAPDGQTMLFGTTGVFSMNEALYSNPGYAIGKDLLPVVYTASISNVLIVNNNLPVKTAQDLLKLVKDHPGKYTFASSGAGSSTHMSGELFKSMGGVDIMHVPYRGSGQALVDLMGGQVDMIFDNAPSSVPLVKTGKVRALAVTSQGRLAALPDTPSINESVLPGYESLSWTGIAVPAGTPAAVVQRLNTEFNNILRQPEVQAKLAELGAQATGGSQADFERHIAGERAKWSKIIVEAKIPKQ</sequence>
<feature type="signal peptide" evidence="2">
    <location>
        <begin position="1"/>
        <end position="28"/>
    </location>
</feature>
<dbReference type="EMBL" id="CYTV01000005">
    <property type="protein sequence ID" value="CUI76596.1"/>
    <property type="molecule type" value="Genomic_DNA"/>
</dbReference>
<dbReference type="GO" id="GO:0016829">
    <property type="term" value="F:lyase activity"/>
    <property type="evidence" value="ECO:0007669"/>
    <property type="project" value="UniProtKB-KW"/>
</dbReference>
<accession>A0A0M7F7F5</accession>
<dbReference type="Proteomes" id="UP000053096">
    <property type="component" value="Unassembled WGS sequence"/>
</dbReference>
<dbReference type="Pfam" id="PF03401">
    <property type="entry name" value="TctC"/>
    <property type="match status" value="1"/>
</dbReference>
<comment type="similarity">
    <text evidence="1">Belongs to the UPF0065 (bug) family.</text>
</comment>
<dbReference type="AlphaFoldDB" id="A0A0M7F7F5"/>
<dbReference type="PIRSF" id="PIRSF017082">
    <property type="entry name" value="YflP"/>
    <property type="match status" value="1"/>
</dbReference>
<dbReference type="SUPFAM" id="SSF53850">
    <property type="entry name" value="Periplasmic binding protein-like II"/>
    <property type="match status" value="1"/>
</dbReference>
<dbReference type="PANTHER" id="PTHR42928:SF5">
    <property type="entry name" value="BLR1237 PROTEIN"/>
    <property type="match status" value="1"/>
</dbReference>
<dbReference type="InterPro" id="IPR042100">
    <property type="entry name" value="Bug_dom1"/>
</dbReference>
<evidence type="ECO:0000256" key="1">
    <source>
        <dbReference type="ARBA" id="ARBA00006987"/>
    </source>
</evidence>